<reference evidence="1" key="1">
    <citation type="journal article" date="2021" name="Proc. Natl. Acad. Sci. U.S.A.">
        <title>A Catalog of Tens of Thousands of Viruses from Human Metagenomes Reveals Hidden Associations with Chronic Diseases.</title>
        <authorList>
            <person name="Tisza M.J."/>
            <person name="Buck C.B."/>
        </authorList>
    </citation>
    <scope>NUCLEOTIDE SEQUENCE</scope>
    <source>
        <strain evidence="1">CtnN38</strain>
    </source>
</reference>
<organism evidence="1">
    <name type="scientific">Siphoviridae sp. ctnN38</name>
    <dbReference type="NCBI Taxonomy" id="2826455"/>
    <lineage>
        <taxon>Viruses</taxon>
        <taxon>Duplodnaviria</taxon>
        <taxon>Heunggongvirae</taxon>
        <taxon>Uroviricota</taxon>
        <taxon>Caudoviricetes</taxon>
    </lineage>
</organism>
<protein>
    <submittedName>
        <fullName evidence="1">Uncharacterized protein</fullName>
    </submittedName>
</protein>
<dbReference type="EMBL" id="BK015077">
    <property type="protein sequence ID" value="DAD90132.1"/>
    <property type="molecule type" value="Genomic_DNA"/>
</dbReference>
<proteinExistence type="predicted"/>
<sequence length="37" mass="4116">MVWLSLTPTVAAVRVSFLLSYSSVTVENTVKKCFKPL</sequence>
<accession>A0A8S5N6M9</accession>
<name>A0A8S5N6M9_9CAUD</name>
<evidence type="ECO:0000313" key="1">
    <source>
        <dbReference type="EMBL" id="DAD90132.1"/>
    </source>
</evidence>